<dbReference type="Pfam" id="PF00646">
    <property type="entry name" value="F-box"/>
    <property type="match status" value="1"/>
</dbReference>
<evidence type="ECO:0000259" key="1">
    <source>
        <dbReference type="PROSITE" id="PS50181"/>
    </source>
</evidence>
<dbReference type="Pfam" id="PF07734">
    <property type="entry name" value="FBA_1"/>
    <property type="match status" value="1"/>
</dbReference>
<dbReference type="InterPro" id="IPR015915">
    <property type="entry name" value="Kelch-typ_b-propeller"/>
</dbReference>
<dbReference type="Proteomes" id="UP001293593">
    <property type="component" value="Unassembled WGS sequence"/>
</dbReference>
<proteinExistence type="predicted"/>
<dbReference type="Gene3D" id="1.20.1280.50">
    <property type="match status" value="1"/>
</dbReference>
<dbReference type="InterPro" id="IPR050796">
    <property type="entry name" value="SCF_F-box_component"/>
</dbReference>
<reference evidence="2" key="1">
    <citation type="submission" date="2023-10" db="EMBL/GenBank/DDBJ databases">
        <title>Chromosome-level genome of the transformable northern wattle, Acacia crassicarpa.</title>
        <authorList>
            <person name="Massaro I."/>
            <person name="Sinha N.R."/>
            <person name="Poethig S."/>
            <person name="Leichty A.R."/>
        </authorList>
    </citation>
    <scope>NUCLEOTIDE SEQUENCE</scope>
    <source>
        <strain evidence="2">Acra3RX</strain>
        <tissue evidence="2">Leaf</tissue>
    </source>
</reference>
<dbReference type="PANTHER" id="PTHR31672">
    <property type="entry name" value="BNACNNG10540D PROTEIN"/>
    <property type="match status" value="1"/>
</dbReference>
<dbReference type="PROSITE" id="PS50181">
    <property type="entry name" value="FBOX"/>
    <property type="match status" value="1"/>
</dbReference>
<evidence type="ECO:0000313" key="3">
    <source>
        <dbReference type="Proteomes" id="UP001293593"/>
    </source>
</evidence>
<sequence length="394" mass="45406">MASESNKPFLPFEIIINILKRLPIKSIVRFQCVCKDWKNLFTIPSFIAEQVLNSARENPFLLIHEYYYKYRRSSLRLLNQKMETAEVLSTHSIESFRRHWRINGSCNGLLCVELDTEQGRFPLSHLLWNPVMNEVREVPQTLNDFNSLSSVGFGYSSVVNDFKIVRLYHPELLKKKEDQGFYTNLNCAQMFSLSTGSWKELEFGALNARFTHDAVSANGNIFWFGWDLFPMIVSFNIATEVFTFTTIPTLQSGVDVAEHRCPFRVDVHGNKLAMCDGIHSVIRDSRTYSIHMWVVEEGDSESGNSLICTEKYKIGPLATVLKPLCIWRNQIVCIYEEGEVEGKGKDKGDLKDFLYLFNLTTKEWTKFHNFSAAYCHYAIFNYERSLVSVGNIQG</sequence>
<gene>
    <name evidence="2" type="ORF">QN277_005685</name>
</gene>
<dbReference type="InterPro" id="IPR017451">
    <property type="entry name" value="F-box-assoc_interact_dom"/>
</dbReference>
<dbReference type="InterPro" id="IPR036047">
    <property type="entry name" value="F-box-like_dom_sf"/>
</dbReference>
<dbReference type="InterPro" id="IPR001810">
    <property type="entry name" value="F-box_dom"/>
</dbReference>
<dbReference type="SUPFAM" id="SSF50965">
    <property type="entry name" value="Galactose oxidase, central domain"/>
    <property type="match status" value="1"/>
</dbReference>
<name>A0AAE1MEH9_9FABA</name>
<organism evidence="2 3">
    <name type="scientific">Acacia crassicarpa</name>
    <name type="common">northern wattle</name>
    <dbReference type="NCBI Taxonomy" id="499986"/>
    <lineage>
        <taxon>Eukaryota</taxon>
        <taxon>Viridiplantae</taxon>
        <taxon>Streptophyta</taxon>
        <taxon>Embryophyta</taxon>
        <taxon>Tracheophyta</taxon>
        <taxon>Spermatophyta</taxon>
        <taxon>Magnoliopsida</taxon>
        <taxon>eudicotyledons</taxon>
        <taxon>Gunneridae</taxon>
        <taxon>Pentapetalae</taxon>
        <taxon>rosids</taxon>
        <taxon>fabids</taxon>
        <taxon>Fabales</taxon>
        <taxon>Fabaceae</taxon>
        <taxon>Caesalpinioideae</taxon>
        <taxon>mimosoid clade</taxon>
        <taxon>Acacieae</taxon>
        <taxon>Acacia</taxon>
    </lineage>
</organism>
<dbReference type="Gene3D" id="2.120.10.80">
    <property type="entry name" value="Kelch-type beta propeller"/>
    <property type="match status" value="1"/>
</dbReference>
<dbReference type="InterPro" id="IPR006527">
    <property type="entry name" value="F-box-assoc_dom_typ1"/>
</dbReference>
<dbReference type="AlphaFoldDB" id="A0AAE1MEH9"/>
<comment type="caution">
    <text evidence="2">The sequence shown here is derived from an EMBL/GenBank/DDBJ whole genome shotgun (WGS) entry which is preliminary data.</text>
</comment>
<keyword evidence="3" id="KW-1185">Reference proteome</keyword>
<dbReference type="CDD" id="cd22157">
    <property type="entry name" value="F-box_AtFBW1-like"/>
    <property type="match status" value="1"/>
</dbReference>
<dbReference type="EMBL" id="JAWXYG010000011">
    <property type="protein sequence ID" value="KAK4259343.1"/>
    <property type="molecule type" value="Genomic_DNA"/>
</dbReference>
<evidence type="ECO:0000313" key="2">
    <source>
        <dbReference type="EMBL" id="KAK4259343.1"/>
    </source>
</evidence>
<feature type="domain" description="F-box" evidence="1">
    <location>
        <begin position="4"/>
        <end position="51"/>
    </location>
</feature>
<dbReference type="NCBIfam" id="TIGR01640">
    <property type="entry name" value="F_box_assoc_1"/>
    <property type="match status" value="1"/>
</dbReference>
<dbReference type="SUPFAM" id="SSF81383">
    <property type="entry name" value="F-box domain"/>
    <property type="match status" value="1"/>
</dbReference>
<dbReference type="SMART" id="SM00256">
    <property type="entry name" value="FBOX"/>
    <property type="match status" value="1"/>
</dbReference>
<accession>A0AAE1MEH9</accession>
<dbReference type="InterPro" id="IPR011043">
    <property type="entry name" value="Gal_Oxase/kelch_b-propeller"/>
</dbReference>
<dbReference type="PANTHER" id="PTHR31672:SF13">
    <property type="entry name" value="F-BOX PROTEIN CPR30-LIKE"/>
    <property type="match status" value="1"/>
</dbReference>
<protein>
    <recommendedName>
        <fullName evidence="1">F-box domain-containing protein</fullName>
    </recommendedName>
</protein>